<sequence length="594" mass="65745">MTTTPILSADPHEIRLEGDLGAFRAELSTERLEPGLSTVTVTLTAGRPAAPPNVKLAWRHPNIDIQASWTTASGWNRGITYHLGKGFPSKATTNAPVLCLYSQSGANRLTFAASDALHGLRCAAGVDEETAEFQCSVALFTDPSPPIERYELTLRLDTRETPYYDALYGVSEWWASLPGYEPCAVPDLARRPMYSTWYSFHQTLTPESVLAQCRLAKPLGCDAVIVDDGWQTGDATRGYAYCGDWRSERISDMKGFVRAVHDEGMAFLLWYSVPFIGRHSEAYQTFQGKFLADSDHFGAGILDPRFPEAREYLIGIYERALRDWDLDGFKLDFVDSIGDTAEAAARTGDGRDYDSVSEAADRLLTDVMARLRAIKPDIMIEFRQSYIGPLMRKYGNLFRAGDCPNDAAANRIRTLDIRLLCGDTAAHADMLMWNAGEPVEAAALQFLNVLFSVPQISVLLDRIPSDHREMLRFWMSFWTAHRDALLDGRLEPLHPEQMYPLVLASTDSKLVAAIYGEGALAALGRPGERTIFAVNGTRAARIALEVLEDLGERDLQIFDCRGRLVHAERRALSAGLHAFAVPPSGLLRCGRGSA</sequence>
<dbReference type="Proteomes" id="UP000287394">
    <property type="component" value="Chromosome"/>
</dbReference>
<dbReference type="InterPro" id="IPR017853">
    <property type="entry name" value="GH"/>
</dbReference>
<name>A0A402CUA1_9BACT</name>
<dbReference type="InterPro" id="IPR050985">
    <property type="entry name" value="Alpha-glycosidase_related"/>
</dbReference>
<dbReference type="Pfam" id="PF02065">
    <property type="entry name" value="Melibiase"/>
    <property type="match status" value="1"/>
</dbReference>
<dbReference type="AlphaFoldDB" id="A0A402CUA1"/>
<dbReference type="EMBL" id="AP025739">
    <property type="protein sequence ID" value="BDI28902.1"/>
    <property type="molecule type" value="Genomic_DNA"/>
</dbReference>
<dbReference type="CDD" id="cd14791">
    <property type="entry name" value="GH36"/>
    <property type="match status" value="1"/>
</dbReference>
<keyword evidence="2" id="KW-1185">Reference proteome</keyword>
<dbReference type="KEGG" id="ccot:CCAX7_009530"/>
<dbReference type="SUPFAM" id="SSF51445">
    <property type="entry name" value="(Trans)glycosidases"/>
    <property type="match status" value="1"/>
</dbReference>
<dbReference type="RefSeq" id="WP_119320957.1">
    <property type="nucleotide sequence ID" value="NZ_AP025739.1"/>
</dbReference>
<reference evidence="1 2" key="1">
    <citation type="journal article" date="2019" name="Int. J. Syst. Evol. Microbiol.">
        <title>Capsulimonas corticalis gen. nov., sp. nov., an aerobic capsulated bacterium, of a novel bacterial order, Capsulimonadales ord. nov., of the class Armatimonadia of the phylum Armatimonadetes.</title>
        <authorList>
            <person name="Li J."/>
            <person name="Kudo C."/>
            <person name="Tonouchi A."/>
        </authorList>
    </citation>
    <scope>NUCLEOTIDE SEQUENCE [LARGE SCALE GENOMIC DNA]</scope>
    <source>
        <strain evidence="1 2">AX-7</strain>
    </source>
</reference>
<dbReference type="GO" id="GO:0004557">
    <property type="term" value="F:alpha-galactosidase activity"/>
    <property type="evidence" value="ECO:0007669"/>
    <property type="project" value="InterPro"/>
</dbReference>
<gene>
    <name evidence="1" type="ORF">CCAX7_009530</name>
</gene>
<dbReference type="OrthoDB" id="9807519at2"/>
<protein>
    <submittedName>
        <fullName evidence="1">Uncharacterized protein</fullName>
    </submittedName>
</protein>
<evidence type="ECO:0000313" key="1">
    <source>
        <dbReference type="EMBL" id="BDI28902.1"/>
    </source>
</evidence>
<organism evidence="1 2">
    <name type="scientific">Capsulimonas corticalis</name>
    <dbReference type="NCBI Taxonomy" id="2219043"/>
    <lineage>
        <taxon>Bacteria</taxon>
        <taxon>Bacillati</taxon>
        <taxon>Armatimonadota</taxon>
        <taxon>Armatimonadia</taxon>
        <taxon>Capsulimonadales</taxon>
        <taxon>Capsulimonadaceae</taxon>
        <taxon>Capsulimonas</taxon>
    </lineage>
</organism>
<dbReference type="GO" id="GO:0016052">
    <property type="term" value="P:carbohydrate catabolic process"/>
    <property type="evidence" value="ECO:0007669"/>
    <property type="project" value="InterPro"/>
</dbReference>
<accession>A0A402CUA1</accession>
<dbReference type="InterPro" id="IPR002252">
    <property type="entry name" value="Glyco_hydro_36"/>
</dbReference>
<dbReference type="InterPro" id="IPR013785">
    <property type="entry name" value="Aldolase_TIM"/>
</dbReference>
<proteinExistence type="predicted"/>
<evidence type="ECO:0000313" key="2">
    <source>
        <dbReference type="Proteomes" id="UP000287394"/>
    </source>
</evidence>
<dbReference type="Gene3D" id="3.20.20.70">
    <property type="entry name" value="Aldolase class I"/>
    <property type="match status" value="1"/>
</dbReference>
<dbReference type="PANTHER" id="PTHR43053">
    <property type="entry name" value="GLYCOSIDASE FAMILY 31"/>
    <property type="match status" value="1"/>
</dbReference>